<dbReference type="EMBL" id="JAGIZA010000004">
    <property type="protein sequence ID" value="MBP0492879.1"/>
    <property type="molecule type" value="Genomic_DNA"/>
</dbReference>
<accession>A0A940MXZ3</accession>
<evidence type="ECO:0000313" key="1">
    <source>
        <dbReference type="EMBL" id="MBP0492879.1"/>
    </source>
</evidence>
<reference evidence="1" key="1">
    <citation type="submission" date="2021-03" db="EMBL/GenBank/DDBJ databases">
        <authorList>
            <person name="So Y."/>
        </authorList>
    </citation>
    <scope>NUCLEOTIDE SEQUENCE</scope>
    <source>
        <strain evidence="1">SG15</strain>
    </source>
</reference>
<dbReference type="RefSeq" id="WP_209372752.1">
    <property type="nucleotide sequence ID" value="NZ_JAGIZA010000004.1"/>
</dbReference>
<name>A0A940MXZ3_9PROT</name>
<evidence type="ECO:0000313" key="2">
    <source>
        <dbReference type="Proteomes" id="UP000677537"/>
    </source>
</evidence>
<proteinExistence type="predicted"/>
<dbReference type="Proteomes" id="UP000677537">
    <property type="component" value="Unassembled WGS sequence"/>
</dbReference>
<dbReference type="AlphaFoldDB" id="A0A940MXZ3"/>
<comment type="caution">
    <text evidence="1">The sequence shown here is derived from an EMBL/GenBank/DDBJ whole genome shotgun (WGS) entry which is preliminary data.</text>
</comment>
<gene>
    <name evidence="1" type="ORF">J5Y10_08820</name>
</gene>
<sequence>MSETSMAADDVDVVEAIPSRTIRFPKLSFAGTDYDHVILSPPSAQSLDEATLKPTGIQTVQHLMRKHGTLPEAVLHLLLPQVIEFADRYFERFKLPVLPVAGDASQGG</sequence>
<keyword evidence="2" id="KW-1185">Reference proteome</keyword>
<organism evidence="1 2">
    <name type="scientific">Roseomonas indoligenes</name>
    <dbReference type="NCBI Taxonomy" id="2820811"/>
    <lineage>
        <taxon>Bacteria</taxon>
        <taxon>Pseudomonadati</taxon>
        <taxon>Pseudomonadota</taxon>
        <taxon>Alphaproteobacteria</taxon>
        <taxon>Acetobacterales</taxon>
        <taxon>Roseomonadaceae</taxon>
        <taxon>Roseomonas</taxon>
    </lineage>
</organism>
<protein>
    <submittedName>
        <fullName evidence="1">Uncharacterized protein</fullName>
    </submittedName>
</protein>